<organism evidence="3 4">
    <name type="scientific">Acanthoscelides obtectus</name>
    <name type="common">Bean weevil</name>
    <name type="synonym">Bruchus obtectus</name>
    <dbReference type="NCBI Taxonomy" id="200917"/>
    <lineage>
        <taxon>Eukaryota</taxon>
        <taxon>Metazoa</taxon>
        <taxon>Ecdysozoa</taxon>
        <taxon>Arthropoda</taxon>
        <taxon>Hexapoda</taxon>
        <taxon>Insecta</taxon>
        <taxon>Pterygota</taxon>
        <taxon>Neoptera</taxon>
        <taxon>Endopterygota</taxon>
        <taxon>Coleoptera</taxon>
        <taxon>Polyphaga</taxon>
        <taxon>Cucujiformia</taxon>
        <taxon>Chrysomeloidea</taxon>
        <taxon>Chrysomelidae</taxon>
        <taxon>Bruchinae</taxon>
        <taxon>Bruchini</taxon>
        <taxon>Acanthoscelides</taxon>
    </lineage>
</organism>
<keyword evidence="2" id="KW-0040">ANK repeat</keyword>
<dbReference type="EMBL" id="CAKOFQ010007771">
    <property type="protein sequence ID" value="CAH2007938.1"/>
    <property type="molecule type" value="Genomic_DNA"/>
</dbReference>
<dbReference type="PANTHER" id="PTHR24168">
    <property type="entry name" value="KN MOTIF AND ANKYRIN REPEAT DOMAIN-CONTAINING"/>
    <property type="match status" value="1"/>
</dbReference>
<name>A0A9P0Q3W5_ACAOB</name>
<evidence type="ECO:0000313" key="3">
    <source>
        <dbReference type="EMBL" id="CAH2007938.1"/>
    </source>
</evidence>
<evidence type="ECO:0000256" key="2">
    <source>
        <dbReference type="ARBA" id="ARBA00023043"/>
    </source>
</evidence>
<dbReference type="OrthoDB" id="5406014at2759"/>
<reference evidence="3" key="1">
    <citation type="submission" date="2022-03" db="EMBL/GenBank/DDBJ databases">
        <authorList>
            <person name="Sayadi A."/>
        </authorList>
    </citation>
    <scope>NUCLEOTIDE SEQUENCE</scope>
</reference>
<dbReference type="AlphaFoldDB" id="A0A9P0Q3W5"/>
<dbReference type="InterPro" id="IPR021939">
    <property type="entry name" value="KN_motif"/>
</dbReference>
<dbReference type="InterPro" id="IPR047184">
    <property type="entry name" value="KANK1-4"/>
</dbReference>
<gene>
    <name evidence="3" type="ORF">ACAOBT_LOCUS29909</name>
</gene>
<comment type="caution">
    <text evidence="3">The sequence shown here is derived from an EMBL/GenBank/DDBJ whole genome shotgun (WGS) entry which is preliminary data.</text>
</comment>
<dbReference type="GO" id="GO:0005737">
    <property type="term" value="C:cytoplasm"/>
    <property type="evidence" value="ECO:0007669"/>
    <property type="project" value="TreeGrafter"/>
</dbReference>
<dbReference type="GO" id="GO:0030837">
    <property type="term" value="P:negative regulation of actin filament polymerization"/>
    <property type="evidence" value="ECO:0007669"/>
    <property type="project" value="InterPro"/>
</dbReference>
<proteinExistence type="predicted"/>
<dbReference type="PANTHER" id="PTHR24168:SF21">
    <property type="entry name" value="KANK, ISOFORM D"/>
    <property type="match status" value="1"/>
</dbReference>
<dbReference type="Pfam" id="PF12075">
    <property type="entry name" value="KN_motif"/>
    <property type="match status" value="1"/>
</dbReference>
<keyword evidence="1" id="KW-0677">Repeat</keyword>
<protein>
    <submittedName>
        <fullName evidence="3">Uncharacterized protein</fullName>
    </submittedName>
</protein>
<accession>A0A9P0Q3W5</accession>
<keyword evidence="4" id="KW-1185">Reference proteome</keyword>
<dbReference type="GO" id="GO:0005856">
    <property type="term" value="C:cytoskeleton"/>
    <property type="evidence" value="ECO:0007669"/>
    <property type="project" value="TreeGrafter"/>
</dbReference>
<evidence type="ECO:0000256" key="1">
    <source>
        <dbReference type="ARBA" id="ARBA00022737"/>
    </source>
</evidence>
<sequence length="182" mass="20832">MSYRSYSPTIIGRAGENGYSWYECSCCPYGYHIDLDFVRYCESISKEADSRTGSIKRRKDRRRQRQSMEVLLGLAPPIITPLEQNYQVIEEKNSPNITKTSRSFSFNDGFNDAVSDFEKTLQRSNKKRLSNNLPDVTAVSGESTLIKNFKICTLFTSNIPNFSQTIPCIIFITLHFSLKGIR</sequence>
<dbReference type="Proteomes" id="UP001152888">
    <property type="component" value="Unassembled WGS sequence"/>
</dbReference>
<evidence type="ECO:0000313" key="4">
    <source>
        <dbReference type="Proteomes" id="UP001152888"/>
    </source>
</evidence>